<name>A0A224YI13_9ACAR</name>
<dbReference type="EMBL" id="GFPF01002316">
    <property type="protein sequence ID" value="MAA13462.1"/>
    <property type="molecule type" value="Transcribed_RNA"/>
</dbReference>
<evidence type="ECO:0000313" key="1">
    <source>
        <dbReference type="EMBL" id="MAA13462.1"/>
    </source>
</evidence>
<protein>
    <submittedName>
        <fullName evidence="1">Uncharacterized protein</fullName>
    </submittedName>
</protein>
<accession>A0A224YI13</accession>
<sequence>MHRKCPLCFLQTMCHTSRVDLLQSDCLKTLLCTQLNTVCMDTVTHQLHLTLKVSKESRKISRKGSLKCTEYWSYLEMLHVTGVQDAAKMAENTRSIFSMTVLIAVSLILYRSL</sequence>
<organism evidence="1">
    <name type="scientific">Rhipicephalus zambeziensis</name>
    <dbReference type="NCBI Taxonomy" id="60191"/>
    <lineage>
        <taxon>Eukaryota</taxon>
        <taxon>Metazoa</taxon>
        <taxon>Ecdysozoa</taxon>
        <taxon>Arthropoda</taxon>
        <taxon>Chelicerata</taxon>
        <taxon>Arachnida</taxon>
        <taxon>Acari</taxon>
        <taxon>Parasitiformes</taxon>
        <taxon>Ixodida</taxon>
        <taxon>Ixodoidea</taxon>
        <taxon>Ixodidae</taxon>
        <taxon>Rhipicephalinae</taxon>
        <taxon>Rhipicephalus</taxon>
        <taxon>Rhipicephalus</taxon>
    </lineage>
</organism>
<proteinExistence type="predicted"/>
<reference evidence="1" key="1">
    <citation type="journal article" date="2017" name="Parasit. Vectors">
        <title>Sialotranscriptomics of Rhipicephalus zambeziensis reveals intricate expression profiles of secretory proteins and suggests tight temporal transcriptional regulation during blood-feeding.</title>
        <authorList>
            <person name="de Castro M.H."/>
            <person name="de Klerk D."/>
            <person name="Pienaar R."/>
            <person name="Rees D.J.G."/>
            <person name="Mans B.J."/>
        </authorList>
    </citation>
    <scope>NUCLEOTIDE SEQUENCE</scope>
    <source>
        <tissue evidence="1">Salivary glands</tissue>
    </source>
</reference>
<dbReference type="AlphaFoldDB" id="A0A224YI13"/>